<dbReference type="InterPro" id="IPR015853">
    <property type="entry name" value="ABC_transpr_FbpC"/>
</dbReference>
<accession>A0A0P6XJR9</accession>
<evidence type="ECO:0000256" key="3">
    <source>
        <dbReference type="ARBA" id="ARBA00022496"/>
    </source>
</evidence>
<dbReference type="InterPro" id="IPR008995">
    <property type="entry name" value="Mo/tungstate-bd_C_term_dom"/>
</dbReference>
<gene>
    <name evidence="11" type="ORF">AC812_09605</name>
</gene>
<keyword evidence="4" id="KW-0547">Nucleotide-binding</keyword>
<feature type="domain" description="ABC transporter" evidence="10">
    <location>
        <begin position="2"/>
        <end position="232"/>
    </location>
</feature>
<dbReference type="GO" id="GO:0015408">
    <property type="term" value="F:ABC-type ferric iron transporter activity"/>
    <property type="evidence" value="ECO:0007669"/>
    <property type="project" value="InterPro"/>
</dbReference>
<dbReference type="FunFam" id="3.40.50.300:FF:000425">
    <property type="entry name" value="Probable ABC transporter, ATP-binding subunit"/>
    <property type="match status" value="1"/>
</dbReference>
<name>A0A0P6XJR9_9CHLR</name>
<evidence type="ECO:0000256" key="8">
    <source>
        <dbReference type="ARBA" id="ARBA00023136"/>
    </source>
</evidence>
<proteinExistence type="predicted"/>
<dbReference type="OrthoDB" id="9778160at2"/>
<keyword evidence="8" id="KW-0472">Membrane</keyword>
<evidence type="ECO:0000256" key="9">
    <source>
        <dbReference type="ARBA" id="ARBA00066388"/>
    </source>
</evidence>
<dbReference type="PROSITE" id="PS50893">
    <property type="entry name" value="ABC_TRANSPORTER_2"/>
    <property type="match status" value="1"/>
</dbReference>
<evidence type="ECO:0000256" key="5">
    <source>
        <dbReference type="ARBA" id="ARBA00022840"/>
    </source>
</evidence>
<keyword evidence="5" id="KW-0067">ATP-binding</keyword>
<dbReference type="CDD" id="cd03259">
    <property type="entry name" value="ABC_Carb_Solutes_like"/>
    <property type="match status" value="1"/>
</dbReference>
<dbReference type="SMART" id="SM00382">
    <property type="entry name" value="AAA"/>
    <property type="match status" value="1"/>
</dbReference>
<dbReference type="STRING" id="360411.AC812_09605"/>
<evidence type="ECO:0000259" key="10">
    <source>
        <dbReference type="PROSITE" id="PS50893"/>
    </source>
</evidence>
<keyword evidence="6" id="KW-0408">Iron</keyword>
<dbReference type="AlphaFoldDB" id="A0A0P6XJR9"/>
<keyword evidence="2" id="KW-1003">Cell membrane</keyword>
<dbReference type="PANTHER" id="PTHR42781">
    <property type="entry name" value="SPERMIDINE/PUTRESCINE IMPORT ATP-BINDING PROTEIN POTA"/>
    <property type="match status" value="1"/>
</dbReference>
<evidence type="ECO:0000256" key="4">
    <source>
        <dbReference type="ARBA" id="ARBA00022741"/>
    </source>
</evidence>
<evidence type="ECO:0000313" key="11">
    <source>
        <dbReference type="EMBL" id="KPL75209.1"/>
    </source>
</evidence>
<dbReference type="InterPro" id="IPR017871">
    <property type="entry name" value="ABC_transporter-like_CS"/>
</dbReference>
<organism evidence="11 12">
    <name type="scientific">Bellilinea caldifistulae</name>
    <dbReference type="NCBI Taxonomy" id="360411"/>
    <lineage>
        <taxon>Bacteria</taxon>
        <taxon>Bacillati</taxon>
        <taxon>Chloroflexota</taxon>
        <taxon>Anaerolineae</taxon>
        <taxon>Anaerolineales</taxon>
        <taxon>Anaerolineaceae</taxon>
        <taxon>Bellilinea</taxon>
    </lineage>
</organism>
<dbReference type="InterPro" id="IPR050093">
    <property type="entry name" value="ABC_SmlMolc_Importer"/>
</dbReference>
<dbReference type="EMBL" id="LGHJ01000015">
    <property type="protein sequence ID" value="KPL75209.1"/>
    <property type="molecule type" value="Genomic_DNA"/>
</dbReference>
<dbReference type="SUPFAM" id="SSF52540">
    <property type="entry name" value="P-loop containing nucleoside triphosphate hydrolases"/>
    <property type="match status" value="1"/>
</dbReference>
<dbReference type="Gene3D" id="3.40.50.300">
    <property type="entry name" value="P-loop containing nucleotide triphosphate hydrolases"/>
    <property type="match status" value="1"/>
</dbReference>
<dbReference type="PROSITE" id="PS00211">
    <property type="entry name" value="ABC_TRANSPORTER_1"/>
    <property type="match status" value="1"/>
</dbReference>
<protein>
    <recommendedName>
        <fullName evidence="9">ABC-type quaternary amine transporter</fullName>
        <ecNumber evidence="9">7.6.2.9</ecNumber>
    </recommendedName>
</protein>
<dbReference type="GO" id="GO:0005524">
    <property type="term" value="F:ATP binding"/>
    <property type="evidence" value="ECO:0007669"/>
    <property type="project" value="UniProtKB-KW"/>
</dbReference>
<evidence type="ECO:0000256" key="7">
    <source>
        <dbReference type="ARBA" id="ARBA00023065"/>
    </source>
</evidence>
<keyword evidence="3" id="KW-0410">Iron transport</keyword>
<reference evidence="11 12" key="1">
    <citation type="submission" date="2015-07" db="EMBL/GenBank/DDBJ databases">
        <title>Draft genome of Bellilinea caldifistulae DSM 17877.</title>
        <authorList>
            <person name="Hemp J."/>
            <person name="Ward L.M."/>
            <person name="Pace L.A."/>
            <person name="Fischer W.W."/>
        </authorList>
    </citation>
    <scope>NUCLEOTIDE SEQUENCE [LARGE SCALE GENOMIC DNA]</scope>
    <source>
        <strain evidence="11 12">GOMI-1</strain>
    </source>
</reference>
<dbReference type="Proteomes" id="UP000050514">
    <property type="component" value="Unassembled WGS sequence"/>
</dbReference>
<dbReference type="InterPro" id="IPR003439">
    <property type="entry name" value="ABC_transporter-like_ATP-bd"/>
</dbReference>
<dbReference type="InterPro" id="IPR003593">
    <property type="entry name" value="AAA+_ATPase"/>
</dbReference>
<dbReference type="PANTHER" id="PTHR42781:SF4">
    <property type="entry name" value="SPERMIDINE_PUTRESCINE IMPORT ATP-BINDING PROTEIN POTA"/>
    <property type="match status" value="1"/>
</dbReference>
<evidence type="ECO:0000313" key="12">
    <source>
        <dbReference type="Proteomes" id="UP000050514"/>
    </source>
</evidence>
<evidence type="ECO:0000256" key="1">
    <source>
        <dbReference type="ARBA" id="ARBA00022448"/>
    </source>
</evidence>
<evidence type="ECO:0000256" key="2">
    <source>
        <dbReference type="ARBA" id="ARBA00022475"/>
    </source>
</evidence>
<dbReference type="GO" id="GO:0015418">
    <property type="term" value="F:ABC-type quaternary ammonium compound transporting activity"/>
    <property type="evidence" value="ECO:0007669"/>
    <property type="project" value="UniProtKB-EC"/>
</dbReference>
<dbReference type="SUPFAM" id="SSF50331">
    <property type="entry name" value="MOP-like"/>
    <property type="match status" value="1"/>
</dbReference>
<keyword evidence="1" id="KW-0813">Transport</keyword>
<dbReference type="EC" id="7.6.2.9" evidence="9"/>
<evidence type="ECO:0000256" key="6">
    <source>
        <dbReference type="ARBA" id="ARBA00023004"/>
    </source>
</evidence>
<dbReference type="Pfam" id="PF00005">
    <property type="entry name" value="ABC_tran"/>
    <property type="match status" value="1"/>
</dbReference>
<dbReference type="GO" id="GO:0016020">
    <property type="term" value="C:membrane"/>
    <property type="evidence" value="ECO:0007669"/>
    <property type="project" value="InterPro"/>
</dbReference>
<sequence length="353" mass="38920">MLTVENIHKHYEGKPLLRGVSFEVGAGETVCLLGASGSGKSTLLRIIAGLEEAESGRVLWEGHDLRGVPVHERRFGLMFQDYALFPHRSVAQNVAFGLRMQNLPPAQIEQRVQEVLRRVNLNQFADRRVTDLSGGEQQRVALARALAPRPRLLMLDEPLGALDRALREELGQFLREVLHESGVPAIYVTHDQEEAFMIADRLILLHEGRVAQDGSPSRVVQQPASVWVARFLGLTNLLPGRVVNRQPLTVQTEIGVFCPVDCAEPPALNEAVTLLIRPGGLTGASADEQFNTFTAEVRDVIFRGEGYRLTLASGGHNLSFHVPQALPAGWQGRLAVQPEALWCLRQGEHNGDD</sequence>
<keyword evidence="12" id="KW-1185">Reference proteome</keyword>
<comment type="caution">
    <text evidence="11">The sequence shown here is derived from an EMBL/GenBank/DDBJ whole genome shotgun (WGS) entry which is preliminary data.</text>
</comment>
<dbReference type="RefSeq" id="WP_061913204.1">
    <property type="nucleotide sequence ID" value="NZ_DF967971.1"/>
</dbReference>
<keyword evidence="7" id="KW-0406">Ion transport</keyword>
<dbReference type="InterPro" id="IPR027417">
    <property type="entry name" value="P-loop_NTPase"/>
</dbReference>
<dbReference type="GO" id="GO:0016887">
    <property type="term" value="F:ATP hydrolysis activity"/>
    <property type="evidence" value="ECO:0007669"/>
    <property type="project" value="InterPro"/>
</dbReference>